<keyword evidence="2" id="KW-0489">Methyltransferase</keyword>
<dbReference type="Proteomes" id="UP000297394">
    <property type="component" value="Unassembled WGS sequence"/>
</dbReference>
<evidence type="ECO:0000313" key="2">
    <source>
        <dbReference type="EMBL" id="TGK79437.1"/>
    </source>
</evidence>
<evidence type="ECO:0000259" key="1">
    <source>
        <dbReference type="Pfam" id="PF00535"/>
    </source>
</evidence>
<dbReference type="Proteomes" id="UP000297918">
    <property type="component" value="Unassembled WGS sequence"/>
</dbReference>
<proteinExistence type="predicted"/>
<dbReference type="EMBL" id="RQFL01000026">
    <property type="protein sequence ID" value="TGK89644.1"/>
    <property type="molecule type" value="Genomic_DNA"/>
</dbReference>
<organism evidence="2 4">
    <name type="scientific">Leptospira bourretii</name>
    <dbReference type="NCBI Taxonomy" id="2484962"/>
    <lineage>
        <taxon>Bacteria</taxon>
        <taxon>Pseudomonadati</taxon>
        <taxon>Spirochaetota</taxon>
        <taxon>Spirochaetia</taxon>
        <taxon>Leptospirales</taxon>
        <taxon>Leptospiraceae</taxon>
        <taxon>Leptospira</taxon>
    </lineage>
</organism>
<dbReference type="InterPro" id="IPR001173">
    <property type="entry name" value="Glyco_trans_2-like"/>
</dbReference>
<reference evidence="3" key="1">
    <citation type="submission" date="2018-10" db="EMBL/GenBank/DDBJ databases">
        <authorList>
            <person name="Vincent A.T."/>
            <person name="Schiettekatte O."/>
            <person name="Bourhy P."/>
            <person name="Veyrier F.J."/>
            <person name="Picardeau M."/>
        </authorList>
    </citation>
    <scope>NUCLEOTIDE SEQUENCE</scope>
    <source>
        <strain evidence="3">201800281</strain>
    </source>
</reference>
<protein>
    <submittedName>
        <fullName evidence="2">Methyltransferase, TIGR04325 family</fullName>
        <ecNumber evidence="2">2.1.1.-</ecNumber>
    </submittedName>
</protein>
<evidence type="ECO:0000313" key="3">
    <source>
        <dbReference type="EMBL" id="TGK89644.1"/>
    </source>
</evidence>
<dbReference type="AlphaFoldDB" id="A0A4R9ILQ6"/>
<comment type="caution">
    <text evidence="2">The sequence shown here is derived from an EMBL/GenBank/DDBJ whole genome shotgun (WGS) entry which is preliminary data.</text>
</comment>
<reference evidence="2 4" key="2">
    <citation type="journal article" date="2019" name="PLoS Negl. Trop. Dis.">
        <title>Revisiting the worldwide diversity of Leptospira species in the environment.</title>
        <authorList>
            <person name="Vincent A.T."/>
            <person name="Schiettekatte O."/>
            <person name="Bourhy P."/>
            <person name="Veyrier F.J."/>
            <person name="Picardeau M."/>
        </authorList>
    </citation>
    <scope>NUCLEOTIDE SEQUENCE [LARGE SCALE GENOMIC DNA]</scope>
    <source>
        <strain evidence="2 4">201800280</strain>
        <strain evidence="3">201800281</strain>
    </source>
</reference>
<evidence type="ECO:0000313" key="5">
    <source>
        <dbReference type="Proteomes" id="UP000297918"/>
    </source>
</evidence>
<dbReference type="EC" id="2.1.1.-" evidence="2"/>
<dbReference type="SUPFAM" id="SSF53448">
    <property type="entry name" value="Nucleotide-diphospho-sugar transferases"/>
    <property type="match status" value="1"/>
</dbReference>
<dbReference type="Pfam" id="PF00535">
    <property type="entry name" value="Glycos_transf_2"/>
    <property type="match status" value="1"/>
</dbReference>
<dbReference type="OrthoDB" id="5180856at2"/>
<dbReference type="GO" id="GO:0032259">
    <property type="term" value="P:methylation"/>
    <property type="evidence" value="ECO:0007669"/>
    <property type="project" value="UniProtKB-KW"/>
</dbReference>
<keyword evidence="2" id="KW-0808">Transferase</keyword>
<sequence length="567" mass="65911">MANSPIIIFVYNRPEHTKRVIDSLLTNLESSDSDLIIYADYAKNDSHITKVNEVRSYIKSITGFKSIQIVERDKNFGLSKSILSGVTDVLKRFESVIVLEDDIVVSPFFLEYMNAGLKKYKDVVKVASIHGYNYPINTKGLKESFFIKGADCWGWGTWKRVWDQFETDGSKLLSELEKNDLIKEFDYEGHFKFSEMLKKQIEGKNDSWAVRWYASMFLLNKVTLYPKDSLIQNIGLDSSGTHCNDEGYLSPPFSNQRVSYFPEKILNDSIARKRLSEYFKSLNQQKISYALRLLSLMKYFPRKFFRLMTKYRSIKMEDNFYGNFSKWEDAVKQCSGYASEGILEKVKNSLLKVKNGEAVYERDSVLFDEIHYSLPLLVSLLYVSSENNGKLNLLDFGGSLGSTFFQNRKFLNGLSFCKWSIVEQPHFVRCGIEHFQNEKLAFFNTIKEAVKENRPNVILFSSTIQYLENPQSILEQVSELNFDYIIFDRTPLIYGNVEERIMIQRVPEEIYKAEIPIRFMNYRTLLSFVNKSYELFSEFDADDEIFPANLNIKNKSIIFKKALNASN</sequence>
<accession>A0A4R9ILQ6</accession>
<dbReference type="InterPro" id="IPR027612">
    <property type="entry name" value="Put_MTase_LIC12133"/>
</dbReference>
<evidence type="ECO:0000313" key="4">
    <source>
        <dbReference type="Proteomes" id="UP000297394"/>
    </source>
</evidence>
<feature type="domain" description="Glycosyltransferase 2-like" evidence="1">
    <location>
        <begin position="6"/>
        <end position="145"/>
    </location>
</feature>
<dbReference type="RefSeq" id="WP_135748531.1">
    <property type="nucleotide sequence ID" value="NZ_RQFL01000026.1"/>
</dbReference>
<dbReference type="InterPro" id="IPR029044">
    <property type="entry name" value="Nucleotide-diphossugar_trans"/>
</dbReference>
<dbReference type="Gene3D" id="3.90.550.10">
    <property type="entry name" value="Spore Coat Polysaccharide Biosynthesis Protein SpsA, Chain A"/>
    <property type="match status" value="1"/>
</dbReference>
<dbReference type="CDD" id="cd00761">
    <property type="entry name" value="Glyco_tranf_GTA_type"/>
    <property type="match status" value="1"/>
</dbReference>
<dbReference type="NCBIfam" id="TIGR04325">
    <property type="entry name" value="MTase_LIC12133"/>
    <property type="match status" value="1"/>
</dbReference>
<dbReference type="GO" id="GO:0008168">
    <property type="term" value="F:methyltransferase activity"/>
    <property type="evidence" value="ECO:0007669"/>
    <property type="project" value="UniProtKB-KW"/>
</dbReference>
<name>A0A4R9ILQ6_9LEPT</name>
<gene>
    <name evidence="2" type="ORF">EHQ23_17675</name>
    <name evidence="3" type="ORF">EHQ26_14525</name>
</gene>
<keyword evidence="5" id="KW-1185">Reference proteome</keyword>
<dbReference type="EMBL" id="RQFM01000027">
    <property type="protein sequence ID" value="TGK79437.1"/>
    <property type="molecule type" value="Genomic_DNA"/>
</dbReference>